<gene>
    <name evidence="1" type="ORF">AP20H10_12850</name>
</gene>
<sequence>MLTVNEREEVGTFRLLPIYGSAVVTIVASKNCMNKLDAINSATLI</sequence>
<dbReference type="Proteomes" id="UP001438112">
    <property type="component" value="Unassembled WGS sequence"/>
</dbReference>
<keyword evidence="2" id="KW-1185">Reference proteome</keyword>
<protein>
    <submittedName>
        <fullName evidence="1">Uncharacterized protein</fullName>
    </submittedName>
</protein>
<reference evidence="1 2" key="1">
    <citation type="submission" date="2024-03" db="EMBL/GenBank/DDBJ databases">
        <title>Inconsistent identification of Apilactobacillus kunkeei-related strains obtained by well-developed overall genome related indices.</title>
        <authorList>
            <person name="Maeno S."/>
            <person name="Endo A."/>
        </authorList>
    </citation>
    <scope>NUCLEOTIDE SEQUENCE [LARGE SCALE GENOMIC DNA]</scope>
    <source>
        <strain evidence="1 2">20H-10</strain>
    </source>
</reference>
<organism evidence="1 2">
    <name type="scientific">Apilactobacillus apinorum</name>
    <dbReference type="NCBI Taxonomy" id="1218495"/>
    <lineage>
        <taxon>Bacteria</taxon>
        <taxon>Bacillati</taxon>
        <taxon>Bacillota</taxon>
        <taxon>Bacilli</taxon>
        <taxon>Lactobacillales</taxon>
        <taxon>Lactobacillaceae</taxon>
        <taxon>Apilactobacillus</taxon>
    </lineage>
</organism>
<evidence type="ECO:0000313" key="2">
    <source>
        <dbReference type="Proteomes" id="UP001438112"/>
    </source>
</evidence>
<comment type="caution">
    <text evidence="1">The sequence shown here is derived from an EMBL/GenBank/DDBJ whole genome shotgun (WGS) entry which is preliminary data.</text>
</comment>
<name>A0ABP9ZJI4_9LACO</name>
<proteinExistence type="predicted"/>
<dbReference type="EMBL" id="BAABVV010000040">
    <property type="protein sequence ID" value="GAA6114922.1"/>
    <property type="molecule type" value="Genomic_DNA"/>
</dbReference>
<accession>A0ABP9ZJI4</accession>
<evidence type="ECO:0000313" key="1">
    <source>
        <dbReference type="EMBL" id="GAA6114922.1"/>
    </source>
</evidence>